<reference evidence="1" key="1">
    <citation type="submission" date="2020-05" db="EMBL/GenBank/DDBJ databases">
        <title>Large-scale comparative analyses of tick genomes elucidate their genetic diversity and vector capacities.</title>
        <authorList>
            <person name="Jia N."/>
            <person name="Wang J."/>
            <person name="Shi W."/>
            <person name="Du L."/>
            <person name="Sun Y."/>
            <person name="Zhan W."/>
            <person name="Jiang J."/>
            <person name="Wang Q."/>
            <person name="Zhang B."/>
            <person name="Ji P."/>
            <person name="Sakyi L.B."/>
            <person name="Cui X."/>
            <person name="Yuan T."/>
            <person name="Jiang B."/>
            <person name="Yang W."/>
            <person name="Lam T.T.-Y."/>
            <person name="Chang Q."/>
            <person name="Ding S."/>
            <person name="Wang X."/>
            <person name="Zhu J."/>
            <person name="Ruan X."/>
            <person name="Zhao L."/>
            <person name="Wei J."/>
            <person name="Que T."/>
            <person name="Du C."/>
            <person name="Cheng J."/>
            <person name="Dai P."/>
            <person name="Han X."/>
            <person name="Huang E."/>
            <person name="Gao Y."/>
            <person name="Liu J."/>
            <person name="Shao H."/>
            <person name="Ye R."/>
            <person name="Li L."/>
            <person name="Wei W."/>
            <person name="Wang X."/>
            <person name="Wang C."/>
            <person name="Yang T."/>
            <person name="Huo Q."/>
            <person name="Li W."/>
            <person name="Guo W."/>
            <person name="Chen H."/>
            <person name="Zhou L."/>
            <person name="Ni X."/>
            <person name="Tian J."/>
            <person name="Zhou Y."/>
            <person name="Sheng Y."/>
            <person name="Liu T."/>
            <person name="Pan Y."/>
            <person name="Xia L."/>
            <person name="Li J."/>
            <person name="Zhao F."/>
            <person name="Cao W."/>
        </authorList>
    </citation>
    <scope>NUCLEOTIDE SEQUENCE</scope>
    <source>
        <strain evidence="1">Dsil-2018</strain>
    </source>
</reference>
<evidence type="ECO:0000313" key="2">
    <source>
        <dbReference type="Proteomes" id="UP000821865"/>
    </source>
</evidence>
<keyword evidence="2" id="KW-1185">Reference proteome</keyword>
<sequence length="89" mass="10213">MSRLLPLKPVISANDVIALRLLYDEIFKNVRSLEAFGVKQEEYSTLLKVAVKRYLPPENMLRYCQNKSTNIDESNSFSELIVVFEDGSN</sequence>
<accession>A0ACB8D4X5</accession>
<organism evidence="1 2">
    <name type="scientific">Dermacentor silvarum</name>
    <name type="common">Tick</name>
    <dbReference type="NCBI Taxonomy" id="543639"/>
    <lineage>
        <taxon>Eukaryota</taxon>
        <taxon>Metazoa</taxon>
        <taxon>Ecdysozoa</taxon>
        <taxon>Arthropoda</taxon>
        <taxon>Chelicerata</taxon>
        <taxon>Arachnida</taxon>
        <taxon>Acari</taxon>
        <taxon>Parasitiformes</taxon>
        <taxon>Ixodida</taxon>
        <taxon>Ixodoidea</taxon>
        <taxon>Ixodidae</taxon>
        <taxon>Rhipicephalinae</taxon>
        <taxon>Dermacentor</taxon>
    </lineage>
</organism>
<evidence type="ECO:0000313" key="1">
    <source>
        <dbReference type="EMBL" id="KAH7959485.1"/>
    </source>
</evidence>
<comment type="caution">
    <text evidence="1">The sequence shown here is derived from an EMBL/GenBank/DDBJ whole genome shotgun (WGS) entry which is preliminary data.</text>
</comment>
<dbReference type="Proteomes" id="UP000821865">
    <property type="component" value="Chromosome 3"/>
</dbReference>
<dbReference type="EMBL" id="CM023472">
    <property type="protein sequence ID" value="KAH7959485.1"/>
    <property type="molecule type" value="Genomic_DNA"/>
</dbReference>
<gene>
    <name evidence="1" type="ORF">HPB49_011424</name>
</gene>
<protein>
    <submittedName>
        <fullName evidence="1">Uncharacterized protein</fullName>
    </submittedName>
</protein>
<name>A0ACB8D4X5_DERSI</name>
<proteinExistence type="predicted"/>